<feature type="transmembrane region" description="Helical" evidence="1">
    <location>
        <begin position="27"/>
        <end position="48"/>
    </location>
</feature>
<keyword evidence="1" id="KW-0472">Membrane</keyword>
<protein>
    <submittedName>
        <fullName evidence="2">Uncharacterized protein</fullName>
    </submittedName>
</protein>
<keyword evidence="1" id="KW-1133">Transmembrane helix</keyword>
<dbReference type="AlphaFoldDB" id="A0A164STX9"/>
<keyword evidence="1" id="KW-0812">Transmembrane</keyword>
<gene>
    <name evidence="2" type="ORF">SISNIDRAFT_159226</name>
</gene>
<dbReference type="Proteomes" id="UP000076722">
    <property type="component" value="Unassembled WGS sequence"/>
</dbReference>
<keyword evidence="3" id="KW-1185">Reference proteome</keyword>
<proteinExistence type="predicted"/>
<evidence type="ECO:0000313" key="3">
    <source>
        <dbReference type="Proteomes" id="UP000076722"/>
    </source>
</evidence>
<evidence type="ECO:0000256" key="1">
    <source>
        <dbReference type="SAM" id="Phobius"/>
    </source>
</evidence>
<accession>A0A164STX9</accession>
<name>A0A164STX9_9AGAM</name>
<reference evidence="2 3" key="1">
    <citation type="journal article" date="2016" name="Mol. Biol. Evol.">
        <title>Comparative Genomics of Early-Diverging Mushroom-Forming Fungi Provides Insights into the Origins of Lignocellulose Decay Capabilities.</title>
        <authorList>
            <person name="Nagy L.G."/>
            <person name="Riley R."/>
            <person name="Tritt A."/>
            <person name="Adam C."/>
            <person name="Daum C."/>
            <person name="Floudas D."/>
            <person name="Sun H."/>
            <person name="Yadav J.S."/>
            <person name="Pangilinan J."/>
            <person name="Larsson K.H."/>
            <person name="Matsuura K."/>
            <person name="Barry K."/>
            <person name="Labutti K."/>
            <person name="Kuo R."/>
            <person name="Ohm R.A."/>
            <person name="Bhattacharya S.S."/>
            <person name="Shirouzu T."/>
            <person name="Yoshinaga Y."/>
            <person name="Martin F.M."/>
            <person name="Grigoriev I.V."/>
            <person name="Hibbett D.S."/>
        </authorList>
    </citation>
    <scope>NUCLEOTIDE SEQUENCE [LARGE SCALE GENOMIC DNA]</scope>
    <source>
        <strain evidence="2 3">HHB9708</strain>
    </source>
</reference>
<dbReference type="EMBL" id="KV419413">
    <property type="protein sequence ID" value="KZS91800.1"/>
    <property type="molecule type" value="Genomic_DNA"/>
</dbReference>
<organism evidence="2 3">
    <name type="scientific">Sistotremastrum niveocremeum HHB9708</name>
    <dbReference type="NCBI Taxonomy" id="1314777"/>
    <lineage>
        <taxon>Eukaryota</taxon>
        <taxon>Fungi</taxon>
        <taxon>Dikarya</taxon>
        <taxon>Basidiomycota</taxon>
        <taxon>Agaricomycotina</taxon>
        <taxon>Agaricomycetes</taxon>
        <taxon>Sistotremastrales</taxon>
        <taxon>Sistotremastraceae</taxon>
        <taxon>Sertulicium</taxon>
        <taxon>Sertulicium niveocremeum</taxon>
    </lineage>
</organism>
<sequence>MSVPPRSPIIASKYGHRQLLPLSQIKIFLILSIILLTACFASCGSHLLEDPMIRVPSPVAPYGVVSESHRTANLRCSFSVHP</sequence>
<evidence type="ECO:0000313" key="2">
    <source>
        <dbReference type="EMBL" id="KZS91800.1"/>
    </source>
</evidence>